<organism evidence="3 4">
    <name type="scientific">Raoultella planticola</name>
    <name type="common">Klebsiella planticola</name>
    <dbReference type="NCBI Taxonomy" id="575"/>
    <lineage>
        <taxon>Bacteria</taxon>
        <taxon>Pseudomonadati</taxon>
        <taxon>Pseudomonadota</taxon>
        <taxon>Gammaproteobacteria</taxon>
        <taxon>Enterobacterales</taxon>
        <taxon>Enterobacteriaceae</taxon>
        <taxon>Klebsiella/Raoultella group</taxon>
        <taxon>Raoultella</taxon>
    </lineage>
</organism>
<name>A0A485D6T2_RAOPL</name>
<reference evidence="3 4" key="1">
    <citation type="submission" date="2019-03" db="EMBL/GenBank/DDBJ databases">
        <authorList>
            <consortium name="Pathogen Informatics"/>
        </authorList>
    </citation>
    <scope>NUCLEOTIDE SEQUENCE [LARGE SCALE GENOMIC DNA]</scope>
    <source>
        <strain evidence="3 4">NCTC12998</strain>
    </source>
</reference>
<dbReference type="CDD" id="cd04301">
    <property type="entry name" value="NAT_SF"/>
    <property type="match status" value="1"/>
</dbReference>
<evidence type="ECO:0000313" key="4">
    <source>
        <dbReference type="Proteomes" id="UP000345637"/>
    </source>
</evidence>
<dbReference type="SUPFAM" id="SSF55729">
    <property type="entry name" value="Acyl-CoA N-acyltransferases (Nat)"/>
    <property type="match status" value="1"/>
</dbReference>
<evidence type="ECO:0000256" key="1">
    <source>
        <dbReference type="ARBA" id="ARBA00022679"/>
    </source>
</evidence>
<dbReference type="PROSITE" id="PS51186">
    <property type="entry name" value="GNAT"/>
    <property type="match status" value="1"/>
</dbReference>
<dbReference type="InterPro" id="IPR016181">
    <property type="entry name" value="Acyl_CoA_acyltransferase"/>
</dbReference>
<dbReference type="PANTHER" id="PTHR13947">
    <property type="entry name" value="GNAT FAMILY N-ACETYLTRANSFERASE"/>
    <property type="match status" value="1"/>
</dbReference>
<gene>
    <name evidence="3" type="ORF">NCTC12998_07473</name>
</gene>
<dbReference type="Gene3D" id="3.40.630.30">
    <property type="match status" value="1"/>
</dbReference>
<dbReference type="Pfam" id="PF00583">
    <property type="entry name" value="Acetyltransf_1"/>
    <property type="match status" value="1"/>
</dbReference>
<feature type="domain" description="N-acetyltransferase" evidence="2">
    <location>
        <begin position="29"/>
        <end position="157"/>
    </location>
</feature>
<dbReference type="InterPro" id="IPR050769">
    <property type="entry name" value="NAT_camello-type"/>
</dbReference>
<dbReference type="AlphaFoldDB" id="A0A485D6T2"/>
<proteinExistence type="predicted"/>
<dbReference type="PANTHER" id="PTHR13947:SF37">
    <property type="entry name" value="LD18367P"/>
    <property type="match status" value="1"/>
</dbReference>
<dbReference type="GO" id="GO:0008080">
    <property type="term" value="F:N-acetyltransferase activity"/>
    <property type="evidence" value="ECO:0007669"/>
    <property type="project" value="InterPro"/>
</dbReference>
<keyword evidence="1 3" id="KW-0808">Transferase</keyword>
<protein>
    <submittedName>
        <fullName evidence="3">Ribosomal-protein-alanine acetyltransferase</fullName>
    </submittedName>
</protein>
<sequence length="157" mass="17584">MLSRWSGTAAFAVKSFMLCQTPVQGMTMIIVEKADPLDAESHRLIEMLSSELAAITGDNGKSHFAIDAINGDNSLWVLARNTRGNAIGCGAIRPVTQHIAELKRMFSDRSEPGVGHALLRFLETSAREMGYSELWLETRLINHKAVRFYEKKWICPY</sequence>
<accession>A0A485D6T2</accession>
<dbReference type="Proteomes" id="UP000345637">
    <property type="component" value="Unassembled WGS sequence"/>
</dbReference>
<evidence type="ECO:0000259" key="2">
    <source>
        <dbReference type="PROSITE" id="PS51186"/>
    </source>
</evidence>
<dbReference type="InterPro" id="IPR000182">
    <property type="entry name" value="GNAT_dom"/>
</dbReference>
<dbReference type="EMBL" id="CAADJE010000042">
    <property type="protein sequence ID" value="VFS92829.1"/>
    <property type="molecule type" value="Genomic_DNA"/>
</dbReference>
<evidence type="ECO:0000313" key="3">
    <source>
        <dbReference type="EMBL" id="VFS92829.1"/>
    </source>
</evidence>